<keyword evidence="3" id="KW-1185">Reference proteome</keyword>
<evidence type="ECO:0000313" key="3">
    <source>
        <dbReference type="Proteomes" id="UP000193467"/>
    </source>
</evidence>
<dbReference type="EMBL" id="MCGR01000001">
    <property type="protein sequence ID" value="ORY92892.1"/>
    <property type="molecule type" value="Genomic_DNA"/>
</dbReference>
<feature type="region of interest" description="Disordered" evidence="1">
    <location>
        <begin position="427"/>
        <end position="465"/>
    </location>
</feature>
<gene>
    <name evidence="2" type="ORF">BCR35DRAFT_298484</name>
</gene>
<proteinExistence type="predicted"/>
<dbReference type="AlphaFoldDB" id="A0A1Y2G4P8"/>
<dbReference type="InParanoid" id="A0A1Y2G4P8"/>
<evidence type="ECO:0000256" key="1">
    <source>
        <dbReference type="SAM" id="MobiDB-lite"/>
    </source>
</evidence>
<organism evidence="2 3">
    <name type="scientific">Leucosporidium creatinivorum</name>
    <dbReference type="NCBI Taxonomy" id="106004"/>
    <lineage>
        <taxon>Eukaryota</taxon>
        <taxon>Fungi</taxon>
        <taxon>Dikarya</taxon>
        <taxon>Basidiomycota</taxon>
        <taxon>Pucciniomycotina</taxon>
        <taxon>Microbotryomycetes</taxon>
        <taxon>Leucosporidiales</taxon>
        <taxon>Leucosporidium</taxon>
    </lineage>
</organism>
<comment type="caution">
    <text evidence="2">The sequence shown here is derived from an EMBL/GenBank/DDBJ whole genome shotgun (WGS) entry which is preliminary data.</text>
</comment>
<reference evidence="2 3" key="1">
    <citation type="submission" date="2016-07" db="EMBL/GenBank/DDBJ databases">
        <title>Pervasive Adenine N6-methylation of Active Genes in Fungi.</title>
        <authorList>
            <consortium name="DOE Joint Genome Institute"/>
            <person name="Mondo S.J."/>
            <person name="Dannebaum R.O."/>
            <person name="Kuo R.C."/>
            <person name="Labutti K."/>
            <person name="Haridas S."/>
            <person name="Kuo A."/>
            <person name="Salamov A."/>
            <person name="Ahrendt S.R."/>
            <person name="Lipzen A."/>
            <person name="Sullivan W."/>
            <person name="Andreopoulos W.B."/>
            <person name="Clum A."/>
            <person name="Lindquist E."/>
            <person name="Daum C."/>
            <person name="Ramamoorthy G.K."/>
            <person name="Gryganskyi A."/>
            <person name="Culley D."/>
            <person name="Magnuson J.K."/>
            <person name="James T.Y."/>
            <person name="O'Malley M.A."/>
            <person name="Stajich J.E."/>
            <person name="Spatafora J.W."/>
            <person name="Visel A."/>
            <person name="Grigoriev I.V."/>
        </authorList>
    </citation>
    <scope>NUCLEOTIDE SEQUENCE [LARGE SCALE GENOMIC DNA]</scope>
    <source>
        <strain evidence="2 3">62-1032</strain>
    </source>
</reference>
<accession>A0A1Y2G4P8</accession>
<sequence length="465" mass="49107">MLISFLWRARARTATLLTLCRTNNLELNDLPRALDALGLVVRVNVLDVGAGAGKSDKAVVEDVRDVEVVGDVGRDDGRDDDGVIPLSDVVASGVLDVRARAGESDEAIVEDVRDVEVVGDVGRDDGRDDDGVVPLSDVVAVLVVNVGSGERASEVEVVQAVSDAEVIGSISSNDRRGDEGGVVALEEGKSVRDGVALSDVVAVLVLDVRAGQGESRKEIVKRVADLDVVKDVGRDDRGGNDGGVVALSDVVRVLVDHVGAGAGESDDDVVEEVGDLDVVEHFRRDDGGDDNSSVVLLGEARLIVAVVVLDVGSGQSESREEVIERVADLDVVEDVGRDDGGGDDGGVVALRGSSRIRVLRNHVGSGTSQRDDEVVEDVGDLNIVEYLGRDDGSHDDGVAVGLTIHVGTKTHGNFGLEVHVKTADELRARRERESRDAGSSKKREQQSLSSEGDHCEKRRKVELEG</sequence>
<protein>
    <submittedName>
        <fullName evidence="2">Uncharacterized protein</fullName>
    </submittedName>
</protein>
<name>A0A1Y2G4P8_9BASI</name>
<dbReference type="Proteomes" id="UP000193467">
    <property type="component" value="Unassembled WGS sequence"/>
</dbReference>
<evidence type="ECO:0000313" key="2">
    <source>
        <dbReference type="EMBL" id="ORY92892.1"/>
    </source>
</evidence>